<comment type="caution">
    <text evidence="1">The sequence shown here is derived from an EMBL/GenBank/DDBJ whole genome shotgun (WGS) entry which is preliminary data.</text>
</comment>
<sequence length="156" mass="16723">MRRISVSEQSCPRDGGSEVTAPSLAPSLCLSPAASPLQRPITTSVRRESGVAGGQDGAGGVAPLVGEGQHTQPFRCLDRPQEPGLYTGGEAAELSRQARWALFFSRFDFVLTYRHPGSCNIKPDALSRQFSVEEKVQEEENILPTSRVIAAITPGT</sequence>
<gene>
    <name evidence="1" type="ORF">L3Q82_005200</name>
</gene>
<evidence type="ECO:0000313" key="1">
    <source>
        <dbReference type="EMBL" id="KAI3352508.1"/>
    </source>
</evidence>
<name>A0ACB8VD96_9TELE</name>
<dbReference type="EMBL" id="CM041553">
    <property type="protein sequence ID" value="KAI3352508.1"/>
    <property type="molecule type" value="Genomic_DNA"/>
</dbReference>
<protein>
    <submittedName>
        <fullName evidence="1">Uncharacterized protein</fullName>
    </submittedName>
</protein>
<keyword evidence="2" id="KW-1185">Reference proteome</keyword>
<accession>A0ACB8VD96</accession>
<dbReference type="Proteomes" id="UP000831701">
    <property type="component" value="Chromosome 23"/>
</dbReference>
<organism evidence="1 2">
    <name type="scientific">Scortum barcoo</name>
    <name type="common">barcoo grunter</name>
    <dbReference type="NCBI Taxonomy" id="214431"/>
    <lineage>
        <taxon>Eukaryota</taxon>
        <taxon>Metazoa</taxon>
        <taxon>Chordata</taxon>
        <taxon>Craniata</taxon>
        <taxon>Vertebrata</taxon>
        <taxon>Euteleostomi</taxon>
        <taxon>Actinopterygii</taxon>
        <taxon>Neopterygii</taxon>
        <taxon>Teleostei</taxon>
        <taxon>Neoteleostei</taxon>
        <taxon>Acanthomorphata</taxon>
        <taxon>Eupercaria</taxon>
        <taxon>Centrarchiformes</taxon>
        <taxon>Terapontoidei</taxon>
        <taxon>Terapontidae</taxon>
        <taxon>Scortum</taxon>
    </lineage>
</organism>
<reference evidence="1" key="1">
    <citation type="submission" date="2022-04" db="EMBL/GenBank/DDBJ databases">
        <title>Jade perch genome.</title>
        <authorList>
            <person name="Chao B."/>
        </authorList>
    </citation>
    <scope>NUCLEOTIDE SEQUENCE</scope>
    <source>
        <strain evidence="1">CB-2022</strain>
    </source>
</reference>
<evidence type="ECO:0000313" key="2">
    <source>
        <dbReference type="Proteomes" id="UP000831701"/>
    </source>
</evidence>
<proteinExistence type="predicted"/>